<feature type="transmembrane region" description="Helical" evidence="13 14">
    <location>
        <begin position="203"/>
        <end position="223"/>
    </location>
</feature>
<evidence type="ECO:0000256" key="11">
    <source>
        <dbReference type="ARBA" id="ARBA00023209"/>
    </source>
</evidence>
<dbReference type="OrthoDB" id="4583at2759"/>
<keyword evidence="5 13" id="KW-0949">S-adenosyl-L-methionine</keyword>
<comment type="catalytic activity">
    <reaction evidence="13 14">
        <text>a 1,2-diacyl-sn-glycero-3-phosphoethanolamine + S-adenosyl-L-methionine = a 1,2-diacyl-sn-glycero-3-phospho-N-methylethanolamine + S-adenosyl-L-homocysteine + H(+)</text>
        <dbReference type="Rhea" id="RHEA:11164"/>
        <dbReference type="ChEBI" id="CHEBI:15378"/>
        <dbReference type="ChEBI" id="CHEBI:57856"/>
        <dbReference type="ChEBI" id="CHEBI:59789"/>
        <dbReference type="ChEBI" id="CHEBI:64573"/>
        <dbReference type="ChEBI" id="CHEBI:64612"/>
        <dbReference type="EC" id="2.1.1.17"/>
    </reaction>
</comment>
<accession>A0A409WXH6</accession>
<dbReference type="InParanoid" id="A0A409WXH6"/>
<keyword evidence="2 13" id="KW-0444">Lipid biosynthesis</keyword>
<dbReference type="InterPro" id="IPR016219">
    <property type="entry name" value="Phosphatid-EA_MeTrfase_fun"/>
</dbReference>
<feature type="compositionally biased region" description="Polar residues" evidence="15">
    <location>
        <begin position="980"/>
        <end position="989"/>
    </location>
</feature>
<evidence type="ECO:0000313" key="17">
    <source>
        <dbReference type="Proteomes" id="UP000283269"/>
    </source>
</evidence>
<dbReference type="EMBL" id="NHYD01003033">
    <property type="protein sequence ID" value="PPQ83223.1"/>
    <property type="molecule type" value="Genomic_DNA"/>
</dbReference>
<keyword evidence="4 13" id="KW-0808">Transferase</keyword>
<dbReference type="AlphaFoldDB" id="A0A409WXH6"/>
<keyword evidence="17" id="KW-1185">Reference proteome</keyword>
<dbReference type="PANTHER" id="PTHR32138">
    <property type="entry name" value="PHOSPHATIDYLETHANOLAMINE N-METHYLTRANSFERASE"/>
    <property type="match status" value="1"/>
</dbReference>
<evidence type="ECO:0000256" key="10">
    <source>
        <dbReference type="ARBA" id="ARBA00023136"/>
    </source>
</evidence>
<keyword evidence="3 13" id="KW-0489">Methyltransferase</keyword>
<gene>
    <name evidence="16" type="ORF">CVT25_004282</name>
</gene>
<dbReference type="PANTHER" id="PTHR32138:SF0">
    <property type="entry name" value="PHOSPHATIDYLETHANOLAMINE N-METHYLTRANSFERASE"/>
    <property type="match status" value="1"/>
</dbReference>
<reference evidence="16 17" key="1">
    <citation type="journal article" date="2018" name="Evol. Lett.">
        <title>Horizontal gene cluster transfer increased hallucinogenic mushroom diversity.</title>
        <authorList>
            <person name="Reynolds H.T."/>
            <person name="Vijayakumar V."/>
            <person name="Gluck-Thaler E."/>
            <person name="Korotkin H.B."/>
            <person name="Matheny P.B."/>
            <person name="Slot J.C."/>
        </authorList>
    </citation>
    <scope>NUCLEOTIDE SEQUENCE [LARGE SCALE GENOMIC DNA]</scope>
    <source>
        <strain evidence="16 17">2631</strain>
    </source>
</reference>
<evidence type="ECO:0000256" key="8">
    <source>
        <dbReference type="ARBA" id="ARBA00022989"/>
    </source>
</evidence>
<keyword evidence="12 13" id="KW-1208">Phospholipid metabolism</keyword>
<evidence type="ECO:0000256" key="14">
    <source>
        <dbReference type="RuleBase" id="RU361122"/>
    </source>
</evidence>
<feature type="region of interest" description="Disordered" evidence="15">
    <location>
        <begin position="977"/>
        <end position="1006"/>
    </location>
</feature>
<feature type="transmembrane region" description="Helical" evidence="13 14">
    <location>
        <begin position="468"/>
        <end position="486"/>
    </location>
</feature>
<comment type="caution">
    <text evidence="13 14">Lacks conserved residue(s) required for the propagation of feature annotation.</text>
</comment>
<dbReference type="PIRSF" id="PIRSF000383">
    <property type="entry name" value="PEAMT"/>
    <property type="match status" value="1"/>
</dbReference>
<evidence type="ECO:0000256" key="2">
    <source>
        <dbReference type="ARBA" id="ARBA00022516"/>
    </source>
</evidence>
<sequence>MPPSEFLRQRKPTPAQSEPTTAESSTTNADRNSTAPKEEIVWGKTPSGEGKFDVLTTLFHPGYPKSHLDLLNLGLLGLQIILYFTLSRKAAQIFFFFYFAFWRAAYDAGLGWVLTKQSKKKWIEREVQRRGWLDENRRPAVRNWIKKQLVDKMGKDYSFDELPLQYNTWLLFRQAVDVILVNDFLSYCMFAFSCFRVPEDLSVAVHVMRWVGGIALIAFNLWVKTEAHNVVKDYGWYWGDCFFQRGALVFDGVFELAPHPMYSVGYAGYYGLSLISGSYAVLFISLAGHAAQFAFLVLFENPHIERFYGKRKAIAKRIPLFPSEQGKASEGSSIGPLSNDTPVAPTSSCLSTPAITEAETATETDLETETEVDDEMSSLAAVKAGRFPNKHKAPKMSRHMPNYSMDSTISSNGDVESLSLNAGSSPRSINTVASQRRKTLSQHDLLNKYFRRDAVVLRNVDLLRATDAMLVLIIVYGLAVSFLPDLSPKSSLVLHFVHALAWCVLHYFGLGLLLRAQSENKFLVRHYLKNYHYDYAQKDGGQIAVIEAFSNWKAIYNLSMCMTYVSCLGVAWKAYSVPYDCTVGNELLRHTIGAILIALHVWATMESYEVLGIFGWFFGDFFMEEFPAHLEYTGIYRYLNNPEAMGGAGYFGLALISGSKLVLALAVIRHLANWWFLSSVEHPHMRKLYGDSLRKDAGFVKVMKNVASKNARLLESRAGRHAPELKRVAREVIGTFDKVYEETADAVEDFLARSAPRISEVVQDTKILLRQSREKLVITRVANDISSYDTSKYQVSVVPSSTTGKPSFYLGEQITIKWQAPHKHSRKDWIGLYRIGANKSKQVTKTSSMGMWLPVHNEEWDGDVPLGFDRAPSPHRDAEKGTITFKGNTLPWLVGRYEVRYHHDGKYNVMSMDGPIEIYGNLLKIDPSVDKPEEVDFPTVRELLKRIVPLCLDEDPSLIPLSCKTFKNLSQQDGDLPLHTSDTLSNSGILETDTEPDHEDRDPDDFSFWSERQAKRICSAIKQIFDVEYAPEVIVADANLTTLANRILVSKEILSSGP</sequence>
<comment type="function">
    <text evidence="13 14">Catalyzes the first step of the methylation pathway of phosphatidylcholine biosynthesis, the SAM-dependent methylation of phosphatidylethanolamine (PE) to phosphatidylmonomethylethanolamine (PMME).</text>
</comment>
<dbReference type="GO" id="GO:0006656">
    <property type="term" value="P:phosphatidylcholine biosynthetic process"/>
    <property type="evidence" value="ECO:0007669"/>
    <property type="project" value="UniProtKB-UniRule"/>
</dbReference>
<dbReference type="GO" id="GO:0004608">
    <property type="term" value="F:phosphatidylethanolamine N-methyltransferase activity"/>
    <property type="evidence" value="ECO:0007669"/>
    <property type="project" value="UniProtKB-UniRule"/>
</dbReference>
<dbReference type="GO" id="GO:0032259">
    <property type="term" value="P:methylation"/>
    <property type="evidence" value="ECO:0007669"/>
    <property type="project" value="UniProtKB-KW"/>
</dbReference>
<feature type="compositionally biased region" description="Polar residues" evidence="15">
    <location>
        <begin position="330"/>
        <end position="351"/>
    </location>
</feature>
<dbReference type="HAMAP" id="MF_03217">
    <property type="entry name" value="PEMT"/>
    <property type="match status" value="1"/>
</dbReference>
<dbReference type="UniPathway" id="UPA00753"/>
<dbReference type="GO" id="GO:0005789">
    <property type="term" value="C:endoplasmic reticulum membrane"/>
    <property type="evidence" value="ECO:0007669"/>
    <property type="project" value="UniProtKB-SubCell"/>
</dbReference>
<feature type="transmembrane region" description="Helical" evidence="13 14">
    <location>
        <begin position="93"/>
        <end position="115"/>
    </location>
</feature>
<feature type="compositionally biased region" description="Acidic residues" evidence="15">
    <location>
        <begin position="360"/>
        <end position="372"/>
    </location>
</feature>
<comment type="caution">
    <text evidence="16">The sequence shown here is derived from an EMBL/GenBank/DDBJ whole genome shotgun (WGS) entry which is preliminary data.</text>
</comment>
<comment type="pathway">
    <text evidence="13 14">Phospholipid metabolism; phosphatidylcholine biosynthesis.</text>
</comment>
<feature type="transmembrane region" description="Helical" evidence="13 14">
    <location>
        <begin position="492"/>
        <end position="514"/>
    </location>
</feature>
<name>A0A409WXH6_PSICY</name>
<evidence type="ECO:0000256" key="7">
    <source>
        <dbReference type="ARBA" id="ARBA00022824"/>
    </source>
</evidence>
<feature type="region of interest" description="Disordered" evidence="15">
    <location>
        <begin position="1"/>
        <end position="45"/>
    </location>
</feature>
<dbReference type="Proteomes" id="UP000283269">
    <property type="component" value="Unassembled WGS sequence"/>
</dbReference>
<evidence type="ECO:0000256" key="15">
    <source>
        <dbReference type="SAM" id="MobiDB-lite"/>
    </source>
</evidence>
<keyword evidence="9 13" id="KW-0443">Lipid metabolism</keyword>
<evidence type="ECO:0000313" key="16">
    <source>
        <dbReference type="EMBL" id="PPQ83223.1"/>
    </source>
</evidence>
<keyword evidence="6 13" id="KW-0812">Transmembrane</keyword>
<keyword evidence="8 13" id="KW-1133">Transmembrane helix</keyword>
<feature type="compositionally biased region" description="Acidic residues" evidence="15">
    <location>
        <begin position="992"/>
        <end position="1005"/>
    </location>
</feature>
<evidence type="ECO:0000256" key="9">
    <source>
        <dbReference type="ARBA" id="ARBA00023098"/>
    </source>
</evidence>
<dbReference type="STRING" id="93625.A0A409WXH6"/>
<evidence type="ECO:0000256" key="3">
    <source>
        <dbReference type="ARBA" id="ARBA00022603"/>
    </source>
</evidence>
<evidence type="ECO:0000256" key="5">
    <source>
        <dbReference type="ARBA" id="ARBA00022691"/>
    </source>
</evidence>
<dbReference type="FunCoup" id="A0A409WXH6">
    <property type="interactions" value="51"/>
</dbReference>
<dbReference type="PROSITE" id="PS51598">
    <property type="entry name" value="SAM_CHO2"/>
    <property type="match status" value="1"/>
</dbReference>
<evidence type="ECO:0000256" key="6">
    <source>
        <dbReference type="ARBA" id="ARBA00022692"/>
    </source>
</evidence>
<keyword evidence="10 13" id="KW-0472">Membrane</keyword>
<organism evidence="16 17">
    <name type="scientific">Psilocybe cyanescens</name>
    <dbReference type="NCBI Taxonomy" id="93625"/>
    <lineage>
        <taxon>Eukaryota</taxon>
        <taxon>Fungi</taxon>
        <taxon>Dikarya</taxon>
        <taxon>Basidiomycota</taxon>
        <taxon>Agaricomycotina</taxon>
        <taxon>Agaricomycetes</taxon>
        <taxon>Agaricomycetidae</taxon>
        <taxon>Agaricales</taxon>
        <taxon>Agaricineae</taxon>
        <taxon>Strophariaceae</taxon>
        <taxon>Psilocybe</taxon>
    </lineage>
</organism>
<dbReference type="EC" id="2.1.1.17" evidence="13 14"/>
<feature type="region of interest" description="Disordered" evidence="15">
    <location>
        <begin position="324"/>
        <end position="372"/>
    </location>
</feature>
<proteinExistence type="inferred from homology"/>
<comment type="subcellular location">
    <subcellularLocation>
        <location evidence="1">Endomembrane system</location>
        <topology evidence="1">Multi-pass membrane protein</topology>
    </subcellularLocation>
    <subcellularLocation>
        <location evidence="13 14">Endoplasmic reticulum membrane</location>
        <topology evidence="13 14">Multi-pass membrane protein</topology>
    </subcellularLocation>
</comment>
<feature type="compositionally biased region" description="Polar residues" evidence="15">
    <location>
        <begin position="14"/>
        <end position="35"/>
    </location>
</feature>
<evidence type="ECO:0000256" key="13">
    <source>
        <dbReference type="HAMAP-Rule" id="MF_03217"/>
    </source>
</evidence>
<comment type="similarity">
    <text evidence="13 14">Belongs to the class VI-like SAM-binding methyltransferase superfamily. CHO2 family.</text>
</comment>
<dbReference type="InterPro" id="IPR007318">
    <property type="entry name" value="Phopholipid_MeTrfase"/>
</dbReference>
<feature type="transmembrane region" description="Helical" evidence="13 14">
    <location>
        <begin position="648"/>
        <end position="668"/>
    </location>
</feature>
<evidence type="ECO:0000256" key="12">
    <source>
        <dbReference type="ARBA" id="ARBA00023264"/>
    </source>
</evidence>
<protein>
    <recommendedName>
        <fullName evidence="13 14">Phosphatidylethanolamine N-methyltransferase</fullName>
        <shortName evidence="13">PE methyltransferase</shortName>
        <shortName evidence="13 14">PEAMT</shortName>
        <shortName evidence="13">PEMT</shortName>
        <ecNumber evidence="13 14">2.1.1.17</ecNumber>
    </recommendedName>
</protein>
<evidence type="ECO:0000256" key="1">
    <source>
        <dbReference type="ARBA" id="ARBA00004127"/>
    </source>
</evidence>
<evidence type="ECO:0000256" key="4">
    <source>
        <dbReference type="ARBA" id="ARBA00022679"/>
    </source>
</evidence>
<keyword evidence="11 13" id="KW-0594">Phospholipid biosynthesis</keyword>
<keyword evidence="7 13" id="KW-0256">Endoplasmic reticulum</keyword>
<dbReference type="Pfam" id="PF04191">
    <property type="entry name" value="PEMT"/>
    <property type="match status" value="2"/>
</dbReference>